<feature type="region of interest" description="Disordered" evidence="5">
    <location>
        <begin position="765"/>
        <end position="810"/>
    </location>
</feature>
<accession>A0AA40BUH8</accession>
<keyword evidence="2 6" id="KW-0812">Transmembrane</keyword>
<dbReference type="PANTHER" id="PTHR23502">
    <property type="entry name" value="MAJOR FACILITATOR SUPERFAMILY"/>
    <property type="match status" value="1"/>
</dbReference>
<keyword evidence="3 6" id="KW-1133">Transmembrane helix</keyword>
<evidence type="ECO:0000256" key="2">
    <source>
        <dbReference type="ARBA" id="ARBA00022692"/>
    </source>
</evidence>
<protein>
    <submittedName>
        <fullName evidence="7">Uncharacterized protein</fullName>
    </submittedName>
</protein>
<comment type="caution">
    <text evidence="7">The sequence shown here is derived from an EMBL/GenBank/DDBJ whole genome shotgun (WGS) entry which is preliminary data.</text>
</comment>
<feature type="region of interest" description="Disordered" evidence="5">
    <location>
        <begin position="1"/>
        <end position="141"/>
    </location>
</feature>
<reference evidence="7" key="1">
    <citation type="submission" date="2023-06" db="EMBL/GenBank/DDBJ databases">
        <title>Genome-scale phylogeny and comparative genomics of the fungal order Sordariales.</title>
        <authorList>
            <consortium name="Lawrence Berkeley National Laboratory"/>
            <person name="Hensen N."/>
            <person name="Bonometti L."/>
            <person name="Westerberg I."/>
            <person name="Brannstrom I.O."/>
            <person name="Guillou S."/>
            <person name="Cros-Aarteil S."/>
            <person name="Calhoun S."/>
            <person name="Haridas S."/>
            <person name="Kuo A."/>
            <person name="Mondo S."/>
            <person name="Pangilinan J."/>
            <person name="Riley R."/>
            <person name="Labutti K."/>
            <person name="Andreopoulos B."/>
            <person name="Lipzen A."/>
            <person name="Chen C."/>
            <person name="Yanf M."/>
            <person name="Daum C."/>
            <person name="Ng V."/>
            <person name="Clum A."/>
            <person name="Steindorff A."/>
            <person name="Ohm R."/>
            <person name="Martin F."/>
            <person name="Silar P."/>
            <person name="Natvig D."/>
            <person name="Lalanne C."/>
            <person name="Gautier V."/>
            <person name="Ament-Velasquez S.L."/>
            <person name="Kruys A."/>
            <person name="Hutchinson M.I."/>
            <person name="Powell A.J."/>
            <person name="Barry K."/>
            <person name="Miller A.N."/>
            <person name="Grigoriev I.V."/>
            <person name="Debuchy R."/>
            <person name="Gladieux P."/>
            <person name="Thoren M.H."/>
            <person name="Johannesson H."/>
        </authorList>
    </citation>
    <scope>NUCLEOTIDE SEQUENCE</scope>
    <source>
        <strain evidence="7">CBS 606.72</strain>
    </source>
</reference>
<sequence>MTHPPHGTGSSELDLDLCCADGSPYWPSEEADASASRAIGNESYEESLSHYSASHSPSMDRSFQGTPVPAHDADDRQPRKTGQSAGHRQALGIPPVMTPHSTLPNLAHKGQHSLSDDVRVASPSSKRHRSSPLGGVGFDGRGTTAIGDAAQLLYGSRDLLPTIESAWENFRNKKPMLGRVHRELTGGDLCEIFVDVSAHKHHGHISAMKVRPAIGINHLVQRHGDGHSIISKVGPLCEIPPFRYPKRTWEPLGVLDSLSDSIPRSNQSISKTNFVSEEISLYPSFDTSEVQTPVPSIDFDAPPDFPRWVGGHSLLANESSVSPGTSLLRSSGQIADCDIPVQENGFPATSSLQTEGATTPRDDMEHVLYPRPHAQPKDSASSGHLGHSTVSKVQPCHDGAATPDPLSSFVFPRLELCVDRRESLQKLEKKRSASHLVAYWESVNKGFNQATPLGGDKQNTSQHEADTQPVTTAEVRNQGFQWSTAWLRNIITAPGNKSNLTELPKRKSSQLKLKLSAPRSLTGDPPATAPIDAKFKEAVTNLEHLLDEAVVLAKEIADHEDQQCADTLELTEVNHGGASRSPPSVHESLPSEIESSSDEQRIEHPPPITRGPKHCRSTPGMHSRNVVINIPNRTSSLLKSKFSSGTWLGRSRARSREQRDSNVSPGHRPDERSVVTLREEAEPDSDGGPPKRSGCLGSGKIARRIRSCRLPRLQTRSSFQRGMVDGPAPMDDDQPQIDAPAPVRLKPANWNYDGASDEDVWATGSDILKGAGDGHASSEWGSQRPHSAPPGSHDAVSESEREGKPKAHGSIRISLRGRSHVSVRGYQGVNLARAYRRQPIARDWSAVRKRFVAAVACLSTAAIGALIGIYAGMVPSIQYWIADLEHYAILGNVFFYLGLAIPTFFFWPLPLLHGRKPYILSSLVLAMPLLFPQAISVSEMRSPYVSTWR</sequence>
<evidence type="ECO:0000256" key="1">
    <source>
        <dbReference type="ARBA" id="ARBA00004141"/>
    </source>
</evidence>
<dbReference type="GO" id="GO:0005886">
    <property type="term" value="C:plasma membrane"/>
    <property type="evidence" value="ECO:0007669"/>
    <property type="project" value="TreeGrafter"/>
</dbReference>
<keyword evidence="8" id="KW-1185">Reference proteome</keyword>
<gene>
    <name evidence="7" type="ORF">B0T14DRAFT_570108</name>
</gene>
<proteinExistence type="predicted"/>
<feature type="compositionally biased region" description="Polar residues" evidence="5">
    <location>
        <begin position="347"/>
        <end position="357"/>
    </location>
</feature>
<evidence type="ECO:0000256" key="5">
    <source>
        <dbReference type="SAM" id="MobiDB-lite"/>
    </source>
</evidence>
<feature type="transmembrane region" description="Helical" evidence="6">
    <location>
        <begin position="918"/>
        <end position="935"/>
    </location>
</feature>
<name>A0AA40BUH8_9PEZI</name>
<keyword evidence="4 6" id="KW-0472">Membrane</keyword>
<feature type="compositionally biased region" description="Basic and acidic residues" evidence="5">
    <location>
        <begin position="795"/>
        <end position="805"/>
    </location>
</feature>
<dbReference type="PANTHER" id="PTHR23502:SF76">
    <property type="entry name" value="POLYAMINE TRANSPORT PROTEIN"/>
    <property type="match status" value="1"/>
</dbReference>
<evidence type="ECO:0000256" key="6">
    <source>
        <dbReference type="SAM" id="Phobius"/>
    </source>
</evidence>
<organism evidence="7 8">
    <name type="scientific">Immersiella caudata</name>
    <dbReference type="NCBI Taxonomy" id="314043"/>
    <lineage>
        <taxon>Eukaryota</taxon>
        <taxon>Fungi</taxon>
        <taxon>Dikarya</taxon>
        <taxon>Ascomycota</taxon>
        <taxon>Pezizomycotina</taxon>
        <taxon>Sordariomycetes</taxon>
        <taxon>Sordariomycetidae</taxon>
        <taxon>Sordariales</taxon>
        <taxon>Lasiosphaeriaceae</taxon>
        <taxon>Immersiella</taxon>
    </lineage>
</organism>
<dbReference type="GO" id="GO:0022857">
    <property type="term" value="F:transmembrane transporter activity"/>
    <property type="evidence" value="ECO:0007669"/>
    <property type="project" value="TreeGrafter"/>
</dbReference>
<evidence type="ECO:0000256" key="4">
    <source>
        <dbReference type="ARBA" id="ARBA00023136"/>
    </source>
</evidence>
<feature type="compositionally biased region" description="Basic and acidic residues" evidence="5">
    <location>
        <begin position="667"/>
        <end position="680"/>
    </location>
</feature>
<feature type="transmembrane region" description="Helical" evidence="6">
    <location>
        <begin position="893"/>
        <end position="911"/>
    </location>
</feature>
<evidence type="ECO:0000256" key="3">
    <source>
        <dbReference type="ARBA" id="ARBA00022989"/>
    </source>
</evidence>
<dbReference type="EMBL" id="JAULSU010000006">
    <property type="protein sequence ID" value="KAK0614136.1"/>
    <property type="molecule type" value="Genomic_DNA"/>
</dbReference>
<feature type="transmembrane region" description="Helical" evidence="6">
    <location>
        <begin position="851"/>
        <end position="873"/>
    </location>
</feature>
<feature type="region of interest" description="Disordered" evidence="5">
    <location>
        <begin position="574"/>
        <end position="624"/>
    </location>
</feature>
<dbReference type="AlphaFoldDB" id="A0AA40BUH8"/>
<feature type="region of interest" description="Disordered" evidence="5">
    <location>
        <begin position="451"/>
        <end position="470"/>
    </location>
</feature>
<evidence type="ECO:0000313" key="7">
    <source>
        <dbReference type="EMBL" id="KAK0614136.1"/>
    </source>
</evidence>
<evidence type="ECO:0000313" key="8">
    <source>
        <dbReference type="Proteomes" id="UP001175000"/>
    </source>
</evidence>
<feature type="region of interest" description="Disordered" evidence="5">
    <location>
        <begin position="339"/>
        <end position="359"/>
    </location>
</feature>
<dbReference type="Proteomes" id="UP001175000">
    <property type="component" value="Unassembled WGS sequence"/>
</dbReference>
<comment type="subcellular location">
    <subcellularLocation>
        <location evidence="1">Membrane</location>
        <topology evidence="1">Multi-pass membrane protein</topology>
    </subcellularLocation>
</comment>
<feature type="region of interest" description="Disordered" evidence="5">
    <location>
        <begin position="642"/>
        <end position="750"/>
    </location>
</feature>